<protein>
    <submittedName>
        <fullName evidence="1">Uncharacterized protein</fullName>
    </submittedName>
</protein>
<gene>
    <name evidence="1" type="ORF">M514_05476</name>
</gene>
<dbReference type="AlphaFoldDB" id="A0A085NJM0"/>
<organism evidence="1">
    <name type="scientific">Trichuris suis</name>
    <name type="common">pig whipworm</name>
    <dbReference type="NCBI Taxonomy" id="68888"/>
    <lineage>
        <taxon>Eukaryota</taxon>
        <taxon>Metazoa</taxon>
        <taxon>Ecdysozoa</taxon>
        <taxon>Nematoda</taxon>
        <taxon>Enoplea</taxon>
        <taxon>Dorylaimia</taxon>
        <taxon>Trichinellida</taxon>
        <taxon>Trichuridae</taxon>
        <taxon>Trichuris</taxon>
    </lineage>
</organism>
<reference evidence="1" key="1">
    <citation type="journal article" date="2014" name="Nat. Genet.">
        <title>Genome and transcriptome of the porcine whipworm Trichuris suis.</title>
        <authorList>
            <person name="Jex A.R."/>
            <person name="Nejsum P."/>
            <person name="Schwarz E.M."/>
            <person name="Hu L."/>
            <person name="Young N.D."/>
            <person name="Hall R.S."/>
            <person name="Korhonen P.K."/>
            <person name="Liao S."/>
            <person name="Thamsborg S."/>
            <person name="Xia J."/>
            <person name="Xu P."/>
            <person name="Wang S."/>
            <person name="Scheerlinck J.P."/>
            <person name="Hofmann A."/>
            <person name="Sternberg P.W."/>
            <person name="Wang J."/>
            <person name="Gasser R.B."/>
        </authorList>
    </citation>
    <scope>NUCLEOTIDE SEQUENCE [LARGE SCALE GENOMIC DNA]</scope>
    <source>
        <strain evidence="1">DCEP-RM93F</strain>
    </source>
</reference>
<proteinExistence type="predicted"/>
<accession>A0A085NJM0</accession>
<dbReference type="EMBL" id="KL367493">
    <property type="protein sequence ID" value="KFD69666.1"/>
    <property type="molecule type" value="Genomic_DNA"/>
</dbReference>
<sequence length="70" mass="8128">MEFLLYRGAAADVQKLRSSVAAVTPTLRNNAIVTQKLCRWLYVRTKKIAEKKSALMKIRKTQKREYLLTD</sequence>
<name>A0A085NJM0_9BILA</name>
<evidence type="ECO:0000313" key="1">
    <source>
        <dbReference type="EMBL" id="KFD69666.1"/>
    </source>
</evidence>
<dbReference type="Proteomes" id="UP000030758">
    <property type="component" value="Unassembled WGS sequence"/>
</dbReference>